<dbReference type="EMBL" id="PKMF04000285">
    <property type="protein sequence ID" value="KAK7839370.1"/>
    <property type="molecule type" value="Genomic_DNA"/>
</dbReference>
<accession>A0AAW0KKY2</accession>
<dbReference type="Gramene" id="rna-CFP56_12697">
    <property type="protein sequence ID" value="cds-POE94842.1"/>
    <property type="gene ID" value="gene-CFP56_12697"/>
</dbReference>
<gene>
    <name evidence="6" type="ORF">CFP56_018090</name>
</gene>
<dbReference type="SUPFAM" id="SSF51445">
    <property type="entry name" value="(Trans)glycosidases"/>
    <property type="match status" value="1"/>
</dbReference>
<dbReference type="Proteomes" id="UP000237347">
    <property type="component" value="Unassembled WGS sequence"/>
</dbReference>
<dbReference type="InterPro" id="IPR017853">
    <property type="entry name" value="GH"/>
</dbReference>
<dbReference type="PANTHER" id="PTHR31263:SF44">
    <property type="entry name" value="OS04G0481200 PROTEIN"/>
    <property type="match status" value="1"/>
</dbReference>
<dbReference type="InterPro" id="IPR001547">
    <property type="entry name" value="Glyco_hydro_5"/>
</dbReference>
<keyword evidence="3 4" id="KW-0326">Glycosidase</keyword>
<dbReference type="Gene3D" id="3.20.20.80">
    <property type="entry name" value="Glycosidases"/>
    <property type="match status" value="1"/>
</dbReference>
<evidence type="ECO:0000256" key="2">
    <source>
        <dbReference type="ARBA" id="ARBA00022801"/>
    </source>
</evidence>
<comment type="caution">
    <text evidence="6">The sequence shown here is derived from an EMBL/GenBank/DDBJ whole genome shotgun (WGS) entry which is preliminary data.</text>
</comment>
<evidence type="ECO:0000256" key="1">
    <source>
        <dbReference type="ARBA" id="ARBA00005641"/>
    </source>
</evidence>
<feature type="domain" description="Glycoside hydrolase family 5" evidence="5">
    <location>
        <begin position="39"/>
        <end position="155"/>
    </location>
</feature>
<dbReference type="GO" id="GO:0000272">
    <property type="term" value="P:polysaccharide catabolic process"/>
    <property type="evidence" value="ECO:0007669"/>
    <property type="project" value="InterPro"/>
</dbReference>
<evidence type="ECO:0000256" key="4">
    <source>
        <dbReference type="RuleBase" id="RU361153"/>
    </source>
</evidence>
<keyword evidence="2 4" id="KW-0378">Hydrolase</keyword>
<name>A0AAW0KKY2_QUESU</name>
<reference evidence="6 7" key="1">
    <citation type="journal article" date="2018" name="Sci. Data">
        <title>The draft genome sequence of cork oak.</title>
        <authorList>
            <person name="Ramos A.M."/>
            <person name="Usie A."/>
            <person name="Barbosa P."/>
            <person name="Barros P.M."/>
            <person name="Capote T."/>
            <person name="Chaves I."/>
            <person name="Simoes F."/>
            <person name="Abreu I."/>
            <person name="Carrasquinho I."/>
            <person name="Faro C."/>
            <person name="Guimaraes J.B."/>
            <person name="Mendonca D."/>
            <person name="Nobrega F."/>
            <person name="Rodrigues L."/>
            <person name="Saibo N.J.M."/>
            <person name="Varela M.C."/>
            <person name="Egas C."/>
            <person name="Matos J."/>
            <person name="Miguel C.M."/>
            <person name="Oliveira M.M."/>
            <person name="Ricardo C.P."/>
            <person name="Goncalves S."/>
        </authorList>
    </citation>
    <scope>NUCLEOTIDE SEQUENCE [LARGE SCALE GENOMIC DNA]</scope>
    <source>
        <strain evidence="7">cv. HL8</strain>
    </source>
</reference>
<keyword evidence="7" id="KW-1185">Reference proteome</keyword>
<dbReference type="GO" id="GO:0004553">
    <property type="term" value="F:hydrolase activity, hydrolyzing O-glycosyl compounds"/>
    <property type="evidence" value="ECO:0007669"/>
    <property type="project" value="InterPro"/>
</dbReference>
<evidence type="ECO:0000256" key="3">
    <source>
        <dbReference type="ARBA" id="ARBA00023295"/>
    </source>
</evidence>
<dbReference type="AlphaFoldDB" id="A0AAW0KKY2"/>
<comment type="similarity">
    <text evidence="1 4">Belongs to the glycosyl hydrolase 5 (cellulase A) family.</text>
</comment>
<evidence type="ECO:0000313" key="6">
    <source>
        <dbReference type="EMBL" id="KAK7839370.1"/>
    </source>
</evidence>
<sequence>MQRVKLACVNWVSHLDTMVAGGLNKQPLDVVSIVYGDKTHWDVLLLYMPNGAEAVHIANPNVLVILSGLSYDRDLSFLQNQSVNLTFTRKLVFEVHRYGFTDAKIWEYSNANQACVNVVDIFMRSAGFLLEQGWPLFFSEFGMDLRGTNEQLNRYMNCFFALAAELDFD</sequence>
<protein>
    <recommendedName>
        <fullName evidence="5">Glycoside hydrolase family 5 domain-containing protein</fullName>
    </recommendedName>
</protein>
<dbReference type="Pfam" id="PF00150">
    <property type="entry name" value="Cellulase"/>
    <property type="match status" value="1"/>
</dbReference>
<proteinExistence type="inferred from homology"/>
<evidence type="ECO:0000259" key="5">
    <source>
        <dbReference type="Pfam" id="PF00150"/>
    </source>
</evidence>
<dbReference type="PANTHER" id="PTHR31263">
    <property type="entry name" value="CELLULASE FAMILY PROTEIN (AFU_ORTHOLOGUE AFUA_5G14560)"/>
    <property type="match status" value="1"/>
</dbReference>
<organism evidence="6 7">
    <name type="scientific">Quercus suber</name>
    <name type="common">Cork oak</name>
    <dbReference type="NCBI Taxonomy" id="58331"/>
    <lineage>
        <taxon>Eukaryota</taxon>
        <taxon>Viridiplantae</taxon>
        <taxon>Streptophyta</taxon>
        <taxon>Embryophyta</taxon>
        <taxon>Tracheophyta</taxon>
        <taxon>Spermatophyta</taxon>
        <taxon>Magnoliopsida</taxon>
        <taxon>eudicotyledons</taxon>
        <taxon>Gunneridae</taxon>
        <taxon>Pentapetalae</taxon>
        <taxon>rosids</taxon>
        <taxon>fabids</taxon>
        <taxon>Fagales</taxon>
        <taxon>Fagaceae</taxon>
        <taxon>Quercus</taxon>
    </lineage>
</organism>
<evidence type="ECO:0000313" key="7">
    <source>
        <dbReference type="Proteomes" id="UP000237347"/>
    </source>
</evidence>